<evidence type="ECO:0000256" key="3">
    <source>
        <dbReference type="PROSITE-ProRule" id="PRU00464"/>
    </source>
</evidence>
<dbReference type="Proteomes" id="UP000193498">
    <property type="component" value="Unassembled WGS sequence"/>
</dbReference>
<dbReference type="EMBL" id="MCFE01000429">
    <property type="protein sequence ID" value="ORX89651.1"/>
    <property type="molecule type" value="Genomic_DNA"/>
</dbReference>
<dbReference type="InParanoid" id="A0A1Y1XV69"/>
<name>A0A1Y1XV69_9FUNG</name>
<dbReference type="STRING" id="1314790.A0A1Y1XV69"/>
<dbReference type="GO" id="GO:0000166">
    <property type="term" value="F:nucleotide binding"/>
    <property type="evidence" value="ECO:0007669"/>
    <property type="project" value="UniProtKB-KW"/>
</dbReference>
<dbReference type="PANTHER" id="PTHR12486:SF5">
    <property type="entry name" value="ADENOSINE 5'-MONOPHOSPHORAMIDASE HINT3"/>
    <property type="match status" value="1"/>
</dbReference>
<evidence type="ECO:0000313" key="6">
    <source>
        <dbReference type="Proteomes" id="UP000193498"/>
    </source>
</evidence>
<gene>
    <name evidence="5" type="ORF">K493DRAFT_318522</name>
</gene>
<dbReference type="SUPFAM" id="SSF54197">
    <property type="entry name" value="HIT-like"/>
    <property type="match status" value="1"/>
</dbReference>
<comment type="caution">
    <text evidence="5">The sequence shown here is derived from an EMBL/GenBank/DDBJ whole genome shotgun (WGS) entry which is preliminary data.</text>
</comment>
<dbReference type="InterPro" id="IPR011146">
    <property type="entry name" value="HIT-like"/>
</dbReference>
<keyword evidence="1" id="KW-0547">Nucleotide-binding</keyword>
<keyword evidence="6" id="KW-1185">Reference proteome</keyword>
<organism evidence="5 6">
    <name type="scientific">Basidiobolus meristosporus CBS 931.73</name>
    <dbReference type="NCBI Taxonomy" id="1314790"/>
    <lineage>
        <taxon>Eukaryota</taxon>
        <taxon>Fungi</taxon>
        <taxon>Fungi incertae sedis</taxon>
        <taxon>Zoopagomycota</taxon>
        <taxon>Entomophthoromycotina</taxon>
        <taxon>Basidiobolomycetes</taxon>
        <taxon>Basidiobolales</taxon>
        <taxon>Basidiobolaceae</taxon>
        <taxon>Basidiobolus</taxon>
    </lineage>
</organism>
<dbReference type="AlphaFoldDB" id="A0A1Y1XV69"/>
<dbReference type="Pfam" id="PF11969">
    <property type="entry name" value="DcpS_C"/>
    <property type="match status" value="1"/>
</dbReference>
<dbReference type="Gene3D" id="3.30.428.10">
    <property type="entry name" value="HIT-like"/>
    <property type="match status" value="1"/>
</dbReference>
<evidence type="ECO:0000256" key="2">
    <source>
        <dbReference type="ARBA" id="ARBA00022801"/>
    </source>
</evidence>
<dbReference type="PANTHER" id="PTHR12486">
    <property type="entry name" value="APRATAXIN-RELATED"/>
    <property type="match status" value="1"/>
</dbReference>
<dbReference type="PROSITE" id="PS51084">
    <property type="entry name" value="HIT_2"/>
    <property type="match status" value="1"/>
</dbReference>
<feature type="domain" description="HIT" evidence="4">
    <location>
        <begin position="11"/>
        <end position="122"/>
    </location>
</feature>
<comment type="caution">
    <text evidence="3">Lacks conserved residue(s) required for the propagation of feature annotation.</text>
</comment>
<accession>A0A1Y1XV69</accession>
<protein>
    <submittedName>
        <fullName evidence="5">HIT-like protein</fullName>
    </submittedName>
</protein>
<dbReference type="GO" id="GO:0016787">
    <property type="term" value="F:hydrolase activity"/>
    <property type="evidence" value="ECO:0007669"/>
    <property type="project" value="UniProtKB-KW"/>
</dbReference>
<evidence type="ECO:0000313" key="5">
    <source>
        <dbReference type="EMBL" id="ORX89651.1"/>
    </source>
</evidence>
<evidence type="ECO:0000256" key="1">
    <source>
        <dbReference type="ARBA" id="ARBA00022741"/>
    </source>
</evidence>
<proteinExistence type="predicted"/>
<dbReference type="OrthoDB" id="1915375at2759"/>
<evidence type="ECO:0000259" key="4">
    <source>
        <dbReference type="PROSITE" id="PS51084"/>
    </source>
</evidence>
<dbReference type="InterPro" id="IPR036265">
    <property type="entry name" value="HIT-like_sf"/>
</dbReference>
<reference evidence="5 6" key="1">
    <citation type="submission" date="2016-07" db="EMBL/GenBank/DDBJ databases">
        <title>Pervasive Adenine N6-methylation of Active Genes in Fungi.</title>
        <authorList>
            <consortium name="DOE Joint Genome Institute"/>
            <person name="Mondo S.J."/>
            <person name="Dannebaum R.O."/>
            <person name="Kuo R.C."/>
            <person name="Labutti K."/>
            <person name="Haridas S."/>
            <person name="Kuo A."/>
            <person name="Salamov A."/>
            <person name="Ahrendt S.R."/>
            <person name="Lipzen A."/>
            <person name="Sullivan W."/>
            <person name="Andreopoulos W.B."/>
            <person name="Clum A."/>
            <person name="Lindquist E."/>
            <person name="Daum C."/>
            <person name="Ramamoorthy G.K."/>
            <person name="Gryganskyi A."/>
            <person name="Culley D."/>
            <person name="Magnuson J.K."/>
            <person name="James T.Y."/>
            <person name="O'Malley M.A."/>
            <person name="Stajich J.E."/>
            <person name="Spatafora J.W."/>
            <person name="Visel A."/>
            <person name="Grigoriev I.V."/>
        </authorList>
    </citation>
    <scope>NUCLEOTIDE SEQUENCE [LARGE SCALE GENOMIC DNA]</scope>
    <source>
        <strain evidence="5 6">CBS 931.73</strain>
    </source>
</reference>
<sequence length="144" mass="15972">MATSPKNSCIYCSLALEGDRTAGVMYEDERVVAIKEPNPAAEHHFVIIPRKHVPSYNDLTEDDISLLEHMKAVGNNLILNQVGPQQDTLLGFLPKALSSVAHLNMQCVTLPLTCGWVRSLAYKPLVFFTIDDLIGEVKESCYNL</sequence>
<keyword evidence="2" id="KW-0378">Hydrolase</keyword>